<organism evidence="2 3">
    <name type="scientific">Orenia metallireducens</name>
    <dbReference type="NCBI Taxonomy" id="1413210"/>
    <lineage>
        <taxon>Bacteria</taxon>
        <taxon>Bacillati</taxon>
        <taxon>Bacillota</taxon>
        <taxon>Clostridia</taxon>
        <taxon>Halanaerobiales</taxon>
        <taxon>Halobacteroidaceae</taxon>
        <taxon>Orenia</taxon>
    </lineage>
</organism>
<accession>A0A285HHR3</accession>
<feature type="chain" id="PRO_5012605826" description="Porin" evidence="1">
    <location>
        <begin position="25"/>
        <end position="349"/>
    </location>
</feature>
<reference evidence="3" key="1">
    <citation type="submission" date="2017-09" db="EMBL/GenBank/DDBJ databases">
        <authorList>
            <person name="Varghese N."/>
            <person name="Submissions S."/>
        </authorList>
    </citation>
    <scope>NUCLEOTIDE SEQUENCE [LARGE SCALE GENOMIC DNA]</scope>
    <source>
        <strain evidence="3">MSL47</strain>
    </source>
</reference>
<gene>
    <name evidence="2" type="ORF">SAMN06265827_11957</name>
</gene>
<dbReference type="Proteomes" id="UP000219573">
    <property type="component" value="Unassembled WGS sequence"/>
</dbReference>
<dbReference type="EMBL" id="OBDZ01000019">
    <property type="protein sequence ID" value="SNY35255.1"/>
    <property type="molecule type" value="Genomic_DNA"/>
</dbReference>
<sequence length="349" mass="38823">MKKKLLIMSLMFVLIIGTANSAFAIGGEKVKFSGYLGFRYDYGDDSNGAARDRGVLKNAINADITASYLIDDRTAVHFHTNNYQEMRYTGNYTTDTVDTYVTTSLGDYNLRVGNFGADSVGYGLVKGGGGYNTNVRGVELAHNFNDKLKATVFSGSLEGKGNDEYPNQYYYDIYGDEHGGKYDFVELAYKLSDKTNIKGVYHQNRDYDNQYYEVGFDTKLPHHFSATVAGATASLDTATINTDDTSYMARLKYGEAAFWAPGHSWDLFATYHKNPANATLDGGLDNDFYGAHIDNFKGVVLGGHYVIRRGILLTGFVMNGERISTDKWHTREAGDDFTAARMQVDFIIF</sequence>
<protein>
    <recommendedName>
        <fullName evidence="4">Porin</fullName>
    </recommendedName>
</protein>
<evidence type="ECO:0008006" key="4">
    <source>
        <dbReference type="Google" id="ProtNLM"/>
    </source>
</evidence>
<evidence type="ECO:0000313" key="3">
    <source>
        <dbReference type="Proteomes" id="UP000219573"/>
    </source>
</evidence>
<feature type="signal peptide" evidence="1">
    <location>
        <begin position="1"/>
        <end position="24"/>
    </location>
</feature>
<evidence type="ECO:0000313" key="2">
    <source>
        <dbReference type="EMBL" id="SNY35255.1"/>
    </source>
</evidence>
<keyword evidence="3" id="KW-1185">Reference proteome</keyword>
<evidence type="ECO:0000256" key="1">
    <source>
        <dbReference type="SAM" id="SignalP"/>
    </source>
</evidence>
<proteinExistence type="predicted"/>
<name>A0A285HHR3_9FIRM</name>
<keyword evidence="1" id="KW-0732">Signal</keyword>
<dbReference type="AlphaFoldDB" id="A0A285HHR3"/>
<dbReference type="RefSeq" id="WP_097018512.1">
    <property type="nucleotide sequence ID" value="NZ_OBDZ01000019.1"/>
</dbReference>